<keyword evidence="1" id="KW-0732">Signal</keyword>
<dbReference type="KEGG" id="lnu:N7U66_14950"/>
<dbReference type="NCBIfam" id="TIGR04183">
    <property type="entry name" value="Por_Secre_tail"/>
    <property type="match status" value="1"/>
</dbReference>
<dbReference type="Proteomes" id="UP001164705">
    <property type="component" value="Chromosome"/>
</dbReference>
<dbReference type="AlphaFoldDB" id="A0A9E8SDM4"/>
<proteinExistence type="predicted"/>
<keyword evidence="4" id="KW-1185">Reference proteome</keyword>
<dbReference type="Pfam" id="PF18962">
    <property type="entry name" value="Por_Secre_tail"/>
    <property type="match status" value="1"/>
</dbReference>
<organism evidence="3 4">
    <name type="scientific">Lacinutrix neustonica</name>
    <dbReference type="NCBI Taxonomy" id="2980107"/>
    <lineage>
        <taxon>Bacteria</taxon>
        <taxon>Pseudomonadati</taxon>
        <taxon>Bacteroidota</taxon>
        <taxon>Flavobacteriia</taxon>
        <taxon>Flavobacteriales</taxon>
        <taxon>Flavobacteriaceae</taxon>
        <taxon>Lacinutrix</taxon>
    </lineage>
</organism>
<evidence type="ECO:0000259" key="2">
    <source>
        <dbReference type="Pfam" id="PF18962"/>
    </source>
</evidence>
<evidence type="ECO:0000313" key="3">
    <source>
        <dbReference type="EMBL" id="WAC01354.1"/>
    </source>
</evidence>
<evidence type="ECO:0000256" key="1">
    <source>
        <dbReference type="ARBA" id="ARBA00022729"/>
    </source>
</evidence>
<accession>A0A9E8SDM4</accession>
<name>A0A9E8SDM4_9FLAO</name>
<evidence type="ECO:0000313" key="4">
    <source>
        <dbReference type="Proteomes" id="UP001164705"/>
    </source>
</evidence>
<feature type="domain" description="Secretion system C-terminal sorting" evidence="2">
    <location>
        <begin position="59"/>
        <end position="124"/>
    </location>
</feature>
<gene>
    <name evidence="3" type="ORF">N7U66_14950</name>
</gene>
<dbReference type="InterPro" id="IPR026444">
    <property type="entry name" value="Secre_tail"/>
</dbReference>
<dbReference type="EMBL" id="CP113088">
    <property type="protein sequence ID" value="WAC01354.1"/>
    <property type="molecule type" value="Genomic_DNA"/>
</dbReference>
<sequence length="128" mass="14365">MEHFKVIGGGHTWPGTSYGSANQDINASEEIWNFFSRYDINGEITTLSMESFGLSKITIHPNPAASEIAISHENYSKHLDYKIVSLQGKLLNQGMISSTNQKIDISYLSEGLYFLIVENTTYKILKTN</sequence>
<reference evidence="3" key="1">
    <citation type="submission" date="2022-11" db="EMBL/GenBank/DDBJ databases">
        <title>Lacinutrix neustonica HL-RS19T sp. nov., isolated from the surface microlayer sample of brackish Lake Shihwa.</title>
        <authorList>
            <person name="Choi J.Y."/>
            <person name="Hwang C.Y."/>
        </authorList>
    </citation>
    <scope>NUCLEOTIDE SEQUENCE</scope>
    <source>
        <strain evidence="3">HL-RS19</strain>
    </source>
</reference>
<dbReference type="RefSeq" id="WP_267675968.1">
    <property type="nucleotide sequence ID" value="NZ_CP113088.1"/>
</dbReference>
<protein>
    <submittedName>
        <fullName evidence="3">T9SS type A sorting domain-containing protein</fullName>
    </submittedName>
</protein>